<comment type="cofactor">
    <cofactor evidence="1">
        <name>heme b</name>
        <dbReference type="ChEBI" id="CHEBI:60344"/>
    </cofactor>
</comment>
<gene>
    <name evidence="15" type="ORF">GCM10007854_28570</name>
</gene>
<evidence type="ECO:0000256" key="1">
    <source>
        <dbReference type="ARBA" id="ARBA00001970"/>
    </source>
</evidence>
<keyword evidence="8" id="KW-0249">Electron transport</keyword>
<dbReference type="EMBL" id="BSNJ01000007">
    <property type="protein sequence ID" value="GLQ21902.1"/>
    <property type="molecule type" value="Genomic_DNA"/>
</dbReference>
<accession>A0ABQ5V4I8</accession>
<evidence type="ECO:0000256" key="2">
    <source>
        <dbReference type="ARBA" id="ARBA00004651"/>
    </source>
</evidence>
<dbReference type="SUPFAM" id="SSF81342">
    <property type="entry name" value="Transmembrane di-heme cytochromes"/>
    <property type="match status" value="1"/>
</dbReference>
<dbReference type="Gene3D" id="1.20.950.20">
    <property type="entry name" value="Transmembrane di-heme cytochromes, Chain C"/>
    <property type="match status" value="1"/>
</dbReference>
<keyword evidence="5" id="KW-0349">Heme</keyword>
<dbReference type="PANTHER" id="PTHR30529:SF1">
    <property type="entry name" value="CYTOCHROME B561 HOMOLOG 2"/>
    <property type="match status" value="1"/>
</dbReference>
<evidence type="ECO:0000256" key="10">
    <source>
        <dbReference type="ARBA" id="ARBA00023004"/>
    </source>
</evidence>
<feature type="transmembrane region" description="Helical" evidence="13">
    <location>
        <begin position="46"/>
        <end position="67"/>
    </location>
</feature>
<keyword evidence="7" id="KW-0479">Metal-binding</keyword>
<evidence type="ECO:0000256" key="5">
    <source>
        <dbReference type="ARBA" id="ARBA00022617"/>
    </source>
</evidence>
<proteinExistence type="inferred from homology"/>
<feature type="transmembrane region" description="Helical" evidence="13">
    <location>
        <begin position="149"/>
        <end position="170"/>
    </location>
</feature>
<evidence type="ECO:0000313" key="16">
    <source>
        <dbReference type="Proteomes" id="UP001161390"/>
    </source>
</evidence>
<evidence type="ECO:0000256" key="9">
    <source>
        <dbReference type="ARBA" id="ARBA00022989"/>
    </source>
</evidence>
<feature type="domain" description="Cytochrome b561 bacterial/Ni-hydrogenase" evidence="14">
    <location>
        <begin position="9"/>
        <end position="182"/>
    </location>
</feature>
<keyword evidence="3" id="KW-0813">Transport</keyword>
<evidence type="ECO:0000256" key="12">
    <source>
        <dbReference type="ARBA" id="ARBA00037975"/>
    </source>
</evidence>
<feature type="transmembrane region" description="Helical" evidence="13">
    <location>
        <begin position="12"/>
        <end position="34"/>
    </location>
</feature>
<evidence type="ECO:0000256" key="7">
    <source>
        <dbReference type="ARBA" id="ARBA00022723"/>
    </source>
</evidence>
<evidence type="ECO:0000256" key="8">
    <source>
        <dbReference type="ARBA" id="ARBA00022982"/>
    </source>
</evidence>
<comment type="similarity">
    <text evidence="12">Belongs to the cytochrome b561 family.</text>
</comment>
<dbReference type="InterPro" id="IPR016174">
    <property type="entry name" value="Di-haem_cyt_TM"/>
</dbReference>
<keyword evidence="6 13" id="KW-0812">Transmembrane</keyword>
<protein>
    <submittedName>
        <fullName evidence="15">Cytochrome b</fullName>
    </submittedName>
</protein>
<feature type="transmembrane region" description="Helical" evidence="13">
    <location>
        <begin position="87"/>
        <end position="110"/>
    </location>
</feature>
<evidence type="ECO:0000256" key="13">
    <source>
        <dbReference type="SAM" id="Phobius"/>
    </source>
</evidence>
<comment type="caution">
    <text evidence="15">The sequence shown here is derived from an EMBL/GenBank/DDBJ whole genome shotgun (WGS) entry which is preliminary data.</text>
</comment>
<organism evidence="15 16">
    <name type="scientific">Algimonas porphyrae</name>
    <dbReference type="NCBI Taxonomy" id="1128113"/>
    <lineage>
        <taxon>Bacteria</taxon>
        <taxon>Pseudomonadati</taxon>
        <taxon>Pseudomonadota</taxon>
        <taxon>Alphaproteobacteria</taxon>
        <taxon>Maricaulales</taxon>
        <taxon>Robiginitomaculaceae</taxon>
        <taxon>Algimonas</taxon>
    </lineage>
</organism>
<dbReference type="RefSeq" id="WP_284373951.1">
    <property type="nucleotide sequence ID" value="NZ_BSNJ01000007.1"/>
</dbReference>
<dbReference type="Proteomes" id="UP001161390">
    <property type="component" value="Unassembled WGS sequence"/>
</dbReference>
<reference evidence="15" key="1">
    <citation type="journal article" date="2014" name="Int. J. Syst. Evol. Microbiol.">
        <title>Complete genome of a new Firmicutes species belonging to the dominant human colonic microbiota ('Ruminococcus bicirculans') reveals two chromosomes and a selective capacity to utilize plant glucans.</title>
        <authorList>
            <consortium name="NISC Comparative Sequencing Program"/>
            <person name="Wegmann U."/>
            <person name="Louis P."/>
            <person name="Goesmann A."/>
            <person name="Henrissat B."/>
            <person name="Duncan S.H."/>
            <person name="Flint H.J."/>
        </authorList>
    </citation>
    <scope>NUCLEOTIDE SEQUENCE</scope>
    <source>
        <strain evidence="15">NBRC 108216</strain>
    </source>
</reference>
<dbReference type="InterPro" id="IPR011577">
    <property type="entry name" value="Cyt_b561_bac/Ni-Hgenase"/>
</dbReference>
<evidence type="ECO:0000256" key="11">
    <source>
        <dbReference type="ARBA" id="ARBA00023136"/>
    </source>
</evidence>
<evidence type="ECO:0000256" key="6">
    <source>
        <dbReference type="ARBA" id="ARBA00022692"/>
    </source>
</evidence>
<keyword evidence="9 13" id="KW-1133">Transmembrane helix</keyword>
<name>A0ABQ5V4I8_9PROT</name>
<dbReference type="Pfam" id="PF01292">
    <property type="entry name" value="Ni_hydr_CYTB"/>
    <property type="match status" value="1"/>
</dbReference>
<keyword evidence="11 13" id="KW-0472">Membrane</keyword>
<dbReference type="InterPro" id="IPR052168">
    <property type="entry name" value="Cytochrome_b561_oxidase"/>
</dbReference>
<keyword evidence="10" id="KW-0408">Iron</keyword>
<evidence type="ECO:0000256" key="4">
    <source>
        <dbReference type="ARBA" id="ARBA00022475"/>
    </source>
</evidence>
<evidence type="ECO:0000259" key="14">
    <source>
        <dbReference type="Pfam" id="PF01292"/>
    </source>
</evidence>
<comment type="subcellular location">
    <subcellularLocation>
        <location evidence="2">Cell membrane</location>
        <topology evidence="2">Multi-pass membrane protein</topology>
    </subcellularLocation>
</comment>
<reference evidence="15" key="2">
    <citation type="submission" date="2023-01" db="EMBL/GenBank/DDBJ databases">
        <title>Draft genome sequence of Algimonas porphyrae strain NBRC 108216.</title>
        <authorList>
            <person name="Sun Q."/>
            <person name="Mori K."/>
        </authorList>
    </citation>
    <scope>NUCLEOTIDE SEQUENCE</scope>
    <source>
        <strain evidence="15">NBRC 108216</strain>
    </source>
</reference>
<dbReference type="PANTHER" id="PTHR30529">
    <property type="entry name" value="CYTOCHROME B561"/>
    <property type="match status" value="1"/>
</dbReference>
<keyword evidence="4" id="KW-1003">Cell membrane</keyword>
<keyword evidence="16" id="KW-1185">Reference proteome</keyword>
<evidence type="ECO:0000256" key="3">
    <source>
        <dbReference type="ARBA" id="ARBA00022448"/>
    </source>
</evidence>
<sequence>MAGTTHSARYTRVAIVLHWTIALLIIGLIVFGLLMTKEWMPNRFAIYQLHKSFGITVLALSIVRLIWRLRHKPPALPDAMPGWQQRASHLTHGVFYGLMFVMPLLGWAMVSASDLPIPTVLFGVVPLPDLPGLAQSEALEARFKALHEIGAKLFIGLIVLHVGAALKHQFIDRDGVLRRMLPILR</sequence>
<evidence type="ECO:0000313" key="15">
    <source>
        <dbReference type="EMBL" id="GLQ21902.1"/>
    </source>
</evidence>